<organism evidence="1 2">
    <name type="scientific">Allomyces macrogynus (strain ATCC 38327)</name>
    <name type="common">Allomyces javanicus var. macrogynus</name>
    <dbReference type="NCBI Taxonomy" id="578462"/>
    <lineage>
        <taxon>Eukaryota</taxon>
        <taxon>Fungi</taxon>
        <taxon>Fungi incertae sedis</taxon>
        <taxon>Blastocladiomycota</taxon>
        <taxon>Blastocladiomycetes</taxon>
        <taxon>Blastocladiales</taxon>
        <taxon>Blastocladiaceae</taxon>
        <taxon>Allomyces</taxon>
    </lineage>
</organism>
<sequence>MATQPTATGTLVTSMMATSTSTTSTAATTMAAAAASAISGATSTTSTSACAEQGNLVMAHLANNISLMNMQLFANLWSAKNFSMILMRKEMACLIWLILPVQSKLTLKTSVRTWSHYF</sequence>
<gene>
    <name evidence="1" type="ORF">AMAG_18357</name>
</gene>
<keyword evidence="2" id="KW-1185">Reference proteome</keyword>
<dbReference type="VEuPathDB" id="FungiDB:AMAG_18357"/>
<reference evidence="2" key="2">
    <citation type="submission" date="2009-11" db="EMBL/GenBank/DDBJ databases">
        <title>The Genome Sequence of Allomyces macrogynus strain ATCC 38327.</title>
        <authorList>
            <consortium name="The Broad Institute Genome Sequencing Platform"/>
            <person name="Russ C."/>
            <person name="Cuomo C."/>
            <person name="Shea T."/>
            <person name="Young S.K."/>
            <person name="Zeng Q."/>
            <person name="Koehrsen M."/>
            <person name="Haas B."/>
            <person name="Borodovsky M."/>
            <person name="Guigo R."/>
            <person name="Alvarado L."/>
            <person name="Berlin A."/>
            <person name="Borenstein D."/>
            <person name="Chen Z."/>
            <person name="Engels R."/>
            <person name="Freedman E."/>
            <person name="Gellesch M."/>
            <person name="Goldberg J."/>
            <person name="Griggs A."/>
            <person name="Gujja S."/>
            <person name="Heiman D."/>
            <person name="Hepburn T."/>
            <person name="Howarth C."/>
            <person name="Jen D."/>
            <person name="Larson L."/>
            <person name="Lewis B."/>
            <person name="Mehta T."/>
            <person name="Park D."/>
            <person name="Pearson M."/>
            <person name="Roberts A."/>
            <person name="Saif S."/>
            <person name="Shenoy N."/>
            <person name="Sisk P."/>
            <person name="Stolte C."/>
            <person name="Sykes S."/>
            <person name="Walk T."/>
            <person name="White J."/>
            <person name="Yandava C."/>
            <person name="Burger G."/>
            <person name="Gray M.W."/>
            <person name="Holland P.W.H."/>
            <person name="King N."/>
            <person name="Lang F.B.F."/>
            <person name="Roger A.J."/>
            <person name="Ruiz-Trillo I."/>
            <person name="Lander E."/>
            <person name="Nusbaum C."/>
        </authorList>
    </citation>
    <scope>NUCLEOTIDE SEQUENCE [LARGE SCALE GENOMIC DNA]</scope>
    <source>
        <strain evidence="2">ATCC 38327</strain>
    </source>
</reference>
<dbReference type="Proteomes" id="UP000054350">
    <property type="component" value="Unassembled WGS sequence"/>
</dbReference>
<protein>
    <submittedName>
        <fullName evidence="1">Uncharacterized protein</fullName>
    </submittedName>
</protein>
<dbReference type="EMBL" id="GG745332">
    <property type="protein sequence ID" value="KNE57936.1"/>
    <property type="molecule type" value="Genomic_DNA"/>
</dbReference>
<evidence type="ECO:0000313" key="1">
    <source>
        <dbReference type="EMBL" id="KNE57936.1"/>
    </source>
</evidence>
<reference evidence="1 2" key="1">
    <citation type="submission" date="2009-11" db="EMBL/GenBank/DDBJ databases">
        <title>Annotation of Allomyces macrogynus ATCC 38327.</title>
        <authorList>
            <consortium name="The Broad Institute Genome Sequencing Platform"/>
            <person name="Russ C."/>
            <person name="Cuomo C."/>
            <person name="Burger G."/>
            <person name="Gray M.W."/>
            <person name="Holland P.W.H."/>
            <person name="King N."/>
            <person name="Lang F.B.F."/>
            <person name="Roger A.J."/>
            <person name="Ruiz-Trillo I."/>
            <person name="Young S.K."/>
            <person name="Zeng Q."/>
            <person name="Gargeya S."/>
            <person name="Fitzgerald M."/>
            <person name="Haas B."/>
            <person name="Abouelleil A."/>
            <person name="Alvarado L."/>
            <person name="Arachchi H.M."/>
            <person name="Berlin A."/>
            <person name="Chapman S.B."/>
            <person name="Gearin G."/>
            <person name="Goldberg J."/>
            <person name="Griggs A."/>
            <person name="Gujja S."/>
            <person name="Hansen M."/>
            <person name="Heiman D."/>
            <person name="Howarth C."/>
            <person name="Larimer J."/>
            <person name="Lui A."/>
            <person name="MacDonald P.J.P."/>
            <person name="McCowen C."/>
            <person name="Montmayeur A."/>
            <person name="Murphy C."/>
            <person name="Neiman D."/>
            <person name="Pearson M."/>
            <person name="Priest M."/>
            <person name="Roberts A."/>
            <person name="Saif S."/>
            <person name="Shea T."/>
            <person name="Sisk P."/>
            <person name="Stolte C."/>
            <person name="Sykes S."/>
            <person name="Wortman J."/>
            <person name="Nusbaum C."/>
            <person name="Birren B."/>
        </authorList>
    </citation>
    <scope>NUCLEOTIDE SEQUENCE [LARGE SCALE GENOMIC DNA]</scope>
    <source>
        <strain evidence="1 2">ATCC 38327</strain>
    </source>
</reference>
<proteinExistence type="predicted"/>
<dbReference type="AlphaFoldDB" id="A0A0L0S699"/>
<evidence type="ECO:0000313" key="2">
    <source>
        <dbReference type="Proteomes" id="UP000054350"/>
    </source>
</evidence>
<accession>A0A0L0S699</accession>
<name>A0A0L0S699_ALLM3</name>